<dbReference type="Proteomes" id="UP000199496">
    <property type="component" value="Unassembled WGS sequence"/>
</dbReference>
<sequence>MLPKPLIYPMTKDEAMTEKNFLNIHVLISHSPSCLNRDDMNMQKSAVFGGVRRVRISSQSLKRAMRTSEYYREHLGQPSMRTRHLDRLRKRMHAALEERYPSDLIDTAIEWLGFDEGKAAANDDFKHRAVAPWVAEEIASYCEQIKAARDAGEDEQKLRKEMKKQGKRFDEALRRGLDVALSGRMATSGVMTSVDGAMSVAHALTTHAVDADIDWFTAVDDLVDADEETGAGHLNTQEFSAGVFYRYASLNLRQLQRNLGGADRREVLEIASHLIHLMATVVPSAKQQAFAAHNLADVVMVSFSDLPVSLANAFETPVHSNGRKGFLEPSTEKLMEYSQRLREGYGLEDETGVFSTTIKMSEKSVCHQHPTLKALKDWVAHAGV</sequence>
<dbReference type="NCBIfam" id="TIGR01869">
    <property type="entry name" value="casC_Cse4"/>
    <property type="match status" value="1"/>
</dbReference>
<organism evidence="1 2">
    <name type="scientific">Ectothiorhodospira magna</name>
    <dbReference type="NCBI Taxonomy" id="867345"/>
    <lineage>
        <taxon>Bacteria</taxon>
        <taxon>Pseudomonadati</taxon>
        <taxon>Pseudomonadota</taxon>
        <taxon>Gammaproteobacteria</taxon>
        <taxon>Chromatiales</taxon>
        <taxon>Ectothiorhodospiraceae</taxon>
        <taxon>Ectothiorhodospira</taxon>
    </lineage>
</organism>
<accession>A0A1H8YZZ1</accession>
<name>A0A1H8YZZ1_9GAMM</name>
<keyword evidence="2" id="KW-1185">Reference proteome</keyword>
<dbReference type="InterPro" id="IPR010148">
    <property type="entry name" value="CRISPR-assoc_prot_CT1975"/>
</dbReference>
<dbReference type="STRING" id="867345.SAMN05421693_10156"/>
<dbReference type="Pfam" id="PF09344">
    <property type="entry name" value="Cas_CT1975"/>
    <property type="match status" value="1"/>
</dbReference>
<protein>
    <submittedName>
        <fullName evidence="1">CRISPR system Cascade subunit CasC</fullName>
    </submittedName>
</protein>
<reference evidence="1 2" key="1">
    <citation type="submission" date="2016-10" db="EMBL/GenBank/DDBJ databases">
        <authorList>
            <person name="de Groot N.N."/>
        </authorList>
    </citation>
    <scope>NUCLEOTIDE SEQUENCE [LARGE SCALE GENOMIC DNA]</scope>
    <source>
        <strain evidence="1 2">B7-7</strain>
    </source>
</reference>
<dbReference type="AlphaFoldDB" id="A0A1H8YZZ1"/>
<proteinExistence type="predicted"/>
<evidence type="ECO:0000313" key="2">
    <source>
        <dbReference type="Proteomes" id="UP000199496"/>
    </source>
</evidence>
<evidence type="ECO:0000313" key="1">
    <source>
        <dbReference type="EMBL" id="SEP56938.1"/>
    </source>
</evidence>
<gene>
    <name evidence="1" type="ORF">SAMN05421693_10156</name>
</gene>
<dbReference type="EMBL" id="FOFO01000001">
    <property type="protein sequence ID" value="SEP56938.1"/>
    <property type="molecule type" value="Genomic_DNA"/>
</dbReference>